<evidence type="ECO:0000256" key="8">
    <source>
        <dbReference type="PROSITE-ProRule" id="PRU00176"/>
    </source>
</evidence>
<dbReference type="SUPFAM" id="SSF54928">
    <property type="entry name" value="RNA-binding domain, RBD"/>
    <property type="match status" value="1"/>
</dbReference>
<dbReference type="EnsemblMetazoa" id="XM_021048665.2">
    <property type="protein sequence ID" value="XP_020904324.1"/>
    <property type="gene ID" value="LOC110242651"/>
</dbReference>
<dbReference type="GO" id="GO:0000398">
    <property type="term" value="P:mRNA splicing, via spliceosome"/>
    <property type="evidence" value="ECO:0007669"/>
    <property type="project" value="TreeGrafter"/>
</dbReference>
<reference evidence="11" key="1">
    <citation type="submission" date="2022-11" db="UniProtKB">
        <authorList>
            <consortium name="EnsemblMetazoa"/>
        </authorList>
    </citation>
    <scope>IDENTIFICATION</scope>
</reference>
<keyword evidence="12" id="KW-1185">Reference proteome</keyword>
<dbReference type="RefSeq" id="XP_020904324.1">
    <property type="nucleotide sequence ID" value="XM_021048665.2"/>
</dbReference>
<evidence type="ECO:0000259" key="10">
    <source>
        <dbReference type="PROSITE" id="PS50102"/>
    </source>
</evidence>
<dbReference type="Gene3D" id="3.30.70.330">
    <property type="match status" value="1"/>
</dbReference>
<dbReference type="GeneID" id="110242651"/>
<dbReference type="PROSITE" id="PS50102">
    <property type="entry name" value="RRM"/>
    <property type="match status" value="1"/>
</dbReference>
<feature type="compositionally biased region" description="Basic and acidic residues" evidence="9">
    <location>
        <begin position="281"/>
        <end position="359"/>
    </location>
</feature>
<evidence type="ECO:0000256" key="3">
    <source>
        <dbReference type="ARBA" id="ARBA00016996"/>
    </source>
</evidence>
<dbReference type="SMART" id="SM00360">
    <property type="entry name" value="RRM"/>
    <property type="match status" value="1"/>
</dbReference>
<keyword evidence="7" id="KW-0687">Ribonucleoprotein</keyword>
<dbReference type="GO" id="GO:0003729">
    <property type="term" value="F:mRNA binding"/>
    <property type="evidence" value="ECO:0007669"/>
    <property type="project" value="TreeGrafter"/>
</dbReference>
<dbReference type="Pfam" id="PF00076">
    <property type="entry name" value="RRM_1"/>
    <property type="match status" value="1"/>
</dbReference>
<dbReference type="KEGG" id="epa:110242651"/>
<dbReference type="OrthoDB" id="4207594at2759"/>
<organism evidence="11 12">
    <name type="scientific">Exaiptasia diaphana</name>
    <name type="common">Tropical sea anemone</name>
    <name type="synonym">Aiptasia pulchella</name>
    <dbReference type="NCBI Taxonomy" id="2652724"/>
    <lineage>
        <taxon>Eukaryota</taxon>
        <taxon>Metazoa</taxon>
        <taxon>Cnidaria</taxon>
        <taxon>Anthozoa</taxon>
        <taxon>Hexacorallia</taxon>
        <taxon>Actiniaria</taxon>
        <taxon>Aiptasiidae</taxon>
        <taxon>Exaiptasia</taxon>
    </lineage>
</organism>
<evidence type="ECO:0000256" key="9">
    <source>
        <dbReference type="SAM" id="MobiDB-lite"/>
    </source>
</evidence>
<protein>
    <recommendedName>
        <fullName evidence="3">U1 small nuclear ribonucleoprotein 70 kDa</fullName>
    </recommendedName>
</protein>
<proteinExistence type="predicted"/>
<accession>A0A913XH66</accession>
<evidence type="ECO:0000256" key="4">
    <source>
        <dbReference type="ARBA" id="ARBA00022664"/>
    </source>
</evidence>
<feature type="compositionally biased region" description="Basic and acidic residues" evidence="9">
    <location>
        <begin position="60"/>
        <end position="74"/>
    </location>
</feature>
<name>A0A913XH66_EXADI</name>
<dbReference type="AlphaFoldDB" id="A0A913XH66"/>
<evidence type="ECO:0000256" key="6">
    <source>
        <dbReference type="ARBA" id="ARBA00023242"/>
    </source>
</evidence>
<dbReference type="OMA" id="GRTTKGW"/>
<dbReference type="InterPro" id="IPR035979">
    <property type="entry name" value="RBD_domain_sf"/>
</dbReference>
<dbReference type="InterPro" id="IPR000504">
    <property type="entry name" value="RRM_dom"/>
</dbReference>
<feature type="compositionally biased region" description="Gly residues" evidence="9">
    <location>
        <begin position="192"/>
        <end position="201"/>
    </location>
</feature>
<evidence type="ECO:0000256" key="7">
    <source>
        <dbReference type="ARBA" id="ARBA00023274"/>
    </source>
</evidence>
<dbReference type="PANTHER" id="PTHR13952:SF5">
    <property type="entry name" value="U1 SMALL NUCLEAR RIBONUCLEOPROTEIN 70 KDA"/>
    <property type="match status" value="1"/>
</dbReference>
<evidence type="ECO:0000256" key="5">
    <source>
        <dbReference type="ARBA" id="ARBA00022884"/>
    </source>
</evidence>
<dbReference type="GO" id="GO:0071004">
    <property type="term" value="C:U2-type prespliceosome"/>
    <property type="evidence" value="ECO:0007669"/>
    <property type="project" value="TreeGrafter"/>
</dbReference>
<dbReference type="Proteomes" id="UP000887567">
    <property type="component" value="Unplaced"/>
</dbReference>
<feature type="region of interest" description="Disordered" evidence="9">
    <location>
        <begin position="186"/>
        <end position="381"/>
    </location>
</feature>
<evidence type="ECO:0000313" key="12">
    <source>
        <dbReference type="Proteomes" id="UP000887567"/>
    </source>
</evidence>
<dbReference type="PANTHER" id="PTHR13952">
    <property type="entry name" value="U1 SMALL NUCLEAR RIBONUCLEOPROTEIN 70 KD"/>
    <property type="match status" value="1"/>
</dbReference>
<dbReference type="InterPro" id="IPR022023">
    <property type="entry name" value="U1snRNP70_N"/>
</dbReference>
<dbReference type="InterPro" id="IPR034143">
    <property type="entry name" value="snRNP70_RRM"/>
</dbReference>
<sequence>MTQYLPSNLLALFAPRDPLPFLPPLDKPTWLRRKPWSYNGVSTYLHVFEDPKDTPPPTRAETREEKLERKKREKDERITRMLEEKLKEYNPHVDPNTEGDAFKTLFIGRINFDTSESKLRREMEIYGPINIINMVVDRKSSKPRGYAFIEYEHERDMHSAYKHADGKKIDGRRIVVDVERGRTVKTWRPRRLGGGLGGTRIGGPDQNVKHSGRVDNADRYNEERGDRDRDRDRERRERERKDRERDRGDRDRGDRDRERRERDRFKERDRDRDRRRRSRSRDKDRDRDRDRERRRDRDKNDRDRGDRERGDRGDRERRDRDRDRDREREDRDRDGYRDREERDNNRDYERDSERPKEEPGEYGEYPNNNSVHNNADMEMVD</sequence>
<feature type="domain" description="RRM" evidence="10">
    <location>
        <begin position="103"/>
        <end position="181"/>
    </location>
</feature>
<keyword evidence="5 8" id="KW-0694">RNA-binding</keyword>
<dbReference type="GO" id="GO:0016607">
    <property type="term" value="C:nuclear speck"/>
    <property type="evidence" value="ECO:0007669"/>
    <property type="project" value="UniProtKB-SubCell"/>
</dbReference>
<feature type="region of interest" description="Disordered" evidence="9">
    <location>
        <begin position="49"/>
        <end position="74"/>
    </location>
</feature>
<evidence type="ECO:0000256" key="2">
    <source>
        <dbReference type="ARBA" id="ARBA00004642"/>
    </source>
</evidence>
<dbReference type="FunFam" id="3.30.70.330:FF:000153">
    <property type="entry name" value="U1 small nuclear ribonucleoprotein 70 kDa"/>
    <property type="match status" value="1"/>
</dbReference>
<dbReference type="GO" id="GO:0005685">
    <property type="term" value="C:U1 snRNP"/>
    <property type="evidence" value="ECO:0007669"/>
    <property type="project" value="TreeGrafter"/>
</dbReference>
<feature type="compositionally biased region" description="Basic and acidic residues" evidence="9">
    <location>
        <begin position="212"/>
        <end position="272"/>
    </location>
</feature>
<dbReference type="Pfam" id="PF12220">
    <property type="entry name" value="U1snRNP70_N"/>
    <property type="match status" value="1"/>
</dbReference>
<evidence type="ECO:0000313" key="11">
    <source>
        <dbReference type="EnsemblMetazoa" id="XP_020904324.1"/>
    </source>
</evidence>
<evidence type="ECO:0000256" key="1">
    <source>
        <dbReference type="ARBA" id="ARBA00004324"/>
    </source>
</evidence>
<keyword evidence="6" id="KW-0539">Nucleus</keyword>
<dbReference type="GO" id="GO:0071011">
    <property type="term" value="C:precatalytic spliceosome"/>
    <property type="evidence" value="ECO:0007669"/>
    <property type="project" value="TreeGrafter"/>
</dbReference>
<dbReference type="CDD" id="cd12236">
    <property type="entry name" value="RRM_snRNP70"/>
    <property type="match status" value="1"/>
</dbReference>
<keyword evidence="4" id="KW-0507">mRNA processing</keyword>
<dbReference type="InterPro" id="IPR012677">
    <property type="entry name" value="Nucleotide-bd_a/b_plait_sf"/>
</dbReference>
<dbReference type="InterPro" id="IPR051183">
    <property type="entry name" value="U1_U11-U12_snRNP_70-35kDa"/>
</dbReference>
<dbReference type="GO" id="GO:0030619">
    <property type="term" value="F:U1 snRNA binding"/>
    <property type="evidence" value="ECO:0007669"/>
    <property type="project" value="InterPro"/>
</dbReference>
<comment type="subcellular location">
    <subcellularLocation>
        <location evidence="1">Nucleus speckle</location>
    </subcellularLocation>
    <subcellularLocation>
        <location evidence="2">Nucleus</location>
        <location evidence="2">Nucleoplasm</location>
    </subcellularLocation>
</comment>